<feature type="compositionally biased region" description="Acidic residues" evidence="3">
    <location>
        <begin position="27"/>
        <end position="42"/>
    </location>
</feature>
<name>A0AAV7FD41_ARIFI</name>
<gene>
    <name evidence="5" type="ORF">H6P81_002992</name>
</gene>
<dbReference type="Proteomes" id="UP000825729">
    <property type="component" value="Unassembled WGS sequence"/>
</dbReference>
<feature type="domain" description="RRM" evidence="4">
    <location>
        <begin position="121"/>
        <end position="198"/>
    </location>
</feature>
<dbReference type="Gene3D" id="3.30.70.330">
    <property type="match status" value="2"/>
</dbReference>
<dbReference type="PROSITE" id="PS50102">
    <property type="entry name" value="RRM"/>
    <property type="match status" value="2"/>
</dbReference>
<dbReference type="SUPFAM" id="SSF54928">
    <property type="entry name" value="RNA-binding domain, RBD"/>
    <property type="match status" value="2"/>
</dbReference>
<evidence type="ECO:0000259" key="4">
    <source>
        <dbReference type="PROSITE" id="PS50102"/>
    </source>
</evidence>
<dbReference type="InterPro" id="IPR035979">
    <property type="entry name" value="RBD_domain_sf"/>
</dbReference>
<feature type="region of interest" description="Disordered" evidence="3">
    <location>
        <begin position="1"/>
        <end position="80"/>
    </location>
</feature>
<feature type="region of interest" description="Disordered" evidence="3">
    <location>
        <begin position="448"/>
        <end position="467"/>
    </location>
</feature>
<keyword evidence="6" id="KW-1185">Reference proteome</keyword>
<evidence type="ECO:0000313" key="5">
    <source>
        <dbReference type="EMBL" id="KAG9458484.1"/>
    </source>
</evidence>
<keyword evidence="1 2" id="KW-0694">RNA-binding</keyword>
<comment type="caution">
    <text evidence="5">The sequence shown here is derived from an EMBL/GenBank/DDBJ whole genome shotgun (WGS) entry which is preliminary data.</text>
</comment>
<feature type="compositionally biased region" description="Basic residues" evidence="3">
    <location>
        <begin position="296"/>
        <end position="309"/>
    </location>
</feature>
<dbReference type="PANTHER" id="PTHR48024">
    <property type="entry name" value="GEO13361P1-RELATED"/>
    <property type="match status" value="1"/>
</dbReference>
<proteinExistence type="predicted"/>
<dbReference type="EMBL" id="JAINDJ010000002">
    <property type="protein sequence ID" value="KAG9458484.1"/>
    <property type="molecule type" value="Genomic_DNA"/>
</dbReference>
<evidence type="ECO:0000256" key="3">
    <source>
        <dbReference type="SAM" id="MobiDB-lite"/>
    </source>
</evidence>
<feature type="domain" description="RRM" evidence="4">
    <location>
        <begin position="214"/>
        <end position="290"/>
    </location>
</feature>
<feature type="region of interest" description="Disordered" evidence="3">
    <location>
        <begin position="292"/>
        <end position="324"/>
    </location>
</feature>
<dbReference type="SMART" id="SM00360">
    <property type="entry name" value="RRM"/>
    <property type="match status" value="2"/>
</dbReference>
<reference evidence="5 6" key="1">
    <citation type="submission" date="2021-07" db="EMBL/GenBank/DDBJ databases">
        <title>The Aristolochia fimbriata genome: insights into angiosperm evolution, floral development and chemical biosynthesis.</title>
        <authorList>
            <person name="Jiao Y."/>
        </authorList>
    </citation>
    <scope>NUCLEOTIDE SEQUENCE [LARGE SCALE GENOMIC DNA]</scope>
    <source>
        <strain evidence="5">IBCAS-2021</strain>
        <tissue evidence="5">Leaf</tissue>
    </source>
</reference>
<sequence length="467" mass="49962">MAKKRKLENKQDEEPEEQSQDPPVAEVAEDEVGEAPEEEEDRNDPRPVESAPDPTPAATATDAGDGRGDASEDESDSESLSKLIEPFSKEQLIELLHEAALKYPDVLERVNKVADVDPAHRKIFVHGLGWDTTAETLINAFKKYGEIEDCNAVCDKISGKSKGYGFILFKHRSGARKALKEPQKRIGNRMTACQLASSGPVPPPAPPVSEYTQRKIYVSNVSADIDPQRLLHFFAKYGEIEEGPLGLDKQTGKPKGFTLFVYKAVESARKALEDPHKNFEGHILHCQKAIDGPKPNKQHQHHHPHHGHHSATGSNFPRNDNPNFIGGVGTHAAPGNMMAPATGALPFNQGAPPATAVNPLGQAVAALLATQGTGFGLTNFLGSLGSPGMAAPVNQNMPGPIVNNTGHGIQAGYTSQPSNISPNMMGGYGTQPQMQGSYGNNPMGQANTGRSQQGMGHLGGVAPYMGH</sequence>
<dbReference type="AlphaFoldDB" id="A0AAV7FD41"/>
<dbReference type="GO" id="GO:0005634">
    <property type="term" value="C:nucleus"/>
    <property type="evidence" value="ECO:0007669"/>
    <property type="project" value="TreeGrafter"/>
</dbReference>
<dbReference type="InterPro" id="IPR012677">
    <property type="entry name" value="Nucleotide-bd_a/b_plait_sf"/>
</dbReference>
<feature type="compositionally biased region" description="Low complexity" evidence="3">
    <location>
        <begin position="48"/>
        <end position="63"/>
    </location>
</feature>
<evidence type="ECO:0000313" key="6">
    <source>
        <dbReference type="Proteomes" id="UP000825729"/>
    </source>
</evidence>
<evidence type="ECO:0000256" key="1">
    <source>
        <dbReference type="ARBA" id="ARBA00022884"/>
    </source>
</evidence>
<dbReference type="GO" id="GO:0003723">
    <property type="term" value="F:RNA binding"/>
    <property type="evidence" value="ECO:0007669"/>
    <property type="project" value="UniProtKB-UniRule"/>
</dbReference>
<evidence type="ECO:0000256" key="2">
    <source>
        <dbReference type="PROSITE-ProRule" id="PRU00176"/>
    </source>
</evidence>
<protein>
    <recommendedName>
        <fullName evidence="4">RRM domain-containing protein</fullName>
    </recommendedName>
</protein>
<feature type="compositionally biased region" description="Polar residues" evidence="3">
    <location>
        <begin position="311"/>
        <end position="322"/>
    </location>
</feature>
<organism evidence="5 6">
    <name type="scientific">Aristolochia fimbriata</name>
    <name type="common">White veined hardy Dutchman's pipe vine</name>
    <dbReference type="NCBI Taxonomy" id="158543"/>
    <lineage>
        <taxon>Eukaryota</taxon>
        <taxon>Viridiplantae</taxon>
        <taxon>Streptophyta</taxon>
        <taxon>Embryophyta</taxon>
        <taxon>Tracheophyta</taxon>
        <taxon>Spermatophyta</taxon>
        <taxon>Magnoliopsida</taxon>
        <taxon>Magnoliidae</taxon>
        <taxon>Piperales</taxon>
        <taxon>Aristolochiaceae</taxon>
        <taxon>Aristolochia</taxon>
    </lineage>
</organism>
<accession>A0AAV7FD41</accession>
<dbReference type="InterPro" id="IPR000504">
    <property type="entry name" value="RRM_dom"/>
</dbReference>
<dbReference type="PANTHER" id="PTHR48024:SF9">
    <property type="entry name" value="UBP1-ASSOCIATED PROTEINS 1A-RELATED"/>
    <property type="match status" value="1"/>
</dbReference>
<dbReference type="InterPro" id="IPR050886">
    <property type="entry name" value="RNA-binding_reg"/>
</dbReference>
<dbReference type="Pfam" id="PF00076">
    <property type="entry name" value="RRM_1"/>
    <property type="match status" value="2"/>
</dbReference>